<name>N1MT52_9SPHN</name>
<evidence type="ECO:0000313" key="2">
    <source>
        <dbReference type="Proteomes" id="UP000013201"/>
    </source>
</evidence>
<evidence type="ECO:0000313" key="1">
    <source>
        <dbReference type="EMBL" id="CCW20146.1"/>
    </source>
</evidence>
<reference evidence="1 2" key="1">
    <citation type="submission" date="2013-03" db="EMBL/GenBank/DDBJ databases">
        <authorList>
            <person name="Le V."/>
        </authorList>
    </citation>
    <scope>NUCLEOTIDE SEQUENCE [LARGE SCALE GENOMIC DNA]</scope>
    <source>
        <strain evidence="1 2">BiD32</strain>
    </source>
</reference>
<dbReference type="RefSeq" id="WP_006967447.1">
    <property type="nucleotide sequence ID" value="NZ_CAVK010000250.1"/>
</dbReference>
<proteinExistence type="predicted"/>
<dbReference type="AlphaFoldDB" id="N1MT52"/>
<gene>
    <name evidence="1" type="ORF">EBBID32_45170</name>
</gene>
<dbReference type="EMBL" id="CAVK010000250">
    <property type="protein sequence ID" value="CCW20146.1"/>
    <property type="molecule type" value="Genomic_DNA"/>
</dbReference>
<keyword evidence="2" id="KW-1185">Reference proteome</keyword>
<dbReference type="OrthoDB" id="7917049at2"/>
<organism evidence="1 2">
    <name type="scientific">Sphingobium indicum BiD32</name>
    <dbReference type="NCBI Taxonomy" id="1301087"/>
    <lineage>
        <taxon>Bacteria</taxon>
        <taxon>Pseudomonadati</taxon>
        <taxon>Pseudomonadota</taxon>
        <taxon>Alphaproteobacteria</taxon>
        <taxon>Sphingomonadales</taxon>
        <taxon>Sphingomonadaceae</taxon>
        <taxon>Sphingobium</taxon>
    </lineage>
</organism>
<comment type="caution">
    <text evidence="1">The sequence shown here is derived from an EMBL/GenBank/DDBJ whole genome shotgun (WGS) entry which is preliminary data.</text>
</comment>
<accession>N1MT52</accession>
<protein>
    <submittedName>
        <fullName evidence="1">Uncharacterized protein</fullName>
    </submittedName>
</protein>
<dbReference type="Proteomes" id="UP000013201">
    <property type="component" value="Unassembled WGS sequence"/>
</dbReference>
<sequence length="107" mass="11025">MALVHITLCNVQARADTGATMPIPDSVEGAADTMTSSGTSAQSSIVADGPVLLKPRFWTIAPKGDVWVKFGSDPTANSDTGHLVLANQPRSFAVTAAGEKVAIMDAV</sequence>
<reference evidence="2" key="2">
    <citation type="submission" date="2013-04" db="EMBL/GenBank/DDBJ databases">
        <title>Bisphenol A degrading Sphingobium sp. strain BiD32.</title>
        <authorList>
            <person name="Nielsen J.L."/>
            <person name="Zhou N.A."/>
            <person name="Kjeldal H."/>
        </authorList>
    </citation>
    <scope>NUCLEOTIDE SEQUENCE [LARGE SCALE GENOMIC DNA]</scope>
    <source>
        <strain evidence="2">BiD32</strain>
    </source>
</reference>